<keyword evidence="4 7" id="KW-0012">Acyltransferase</keyword>
<dbReference type="InterPro" id="IPR000182">
    <property type="entry name" value="GNAT_dom"/>
</dbReference>
<dbReference type="EC" id="2.3.1.266" evidence="5"/>
<dbReference type="InterPro" id="IPR006464">
    <property type="entry name" value="AcTrfase_RimI/Ard1"/>
</dbReference>
<dbReference type="InterPro" id="IPR016181">
    <property type="entry name" value="Acyl_CoA_acyltransferase"/>
</dbReference>
<gene>
    <name evidence="7" type="primary">rimI</name>
    <name evidence="7" type="ORF">OUO13_03160</name>
</gene>
<evidence type="ECO:0000259" key="6">
    <source>
        <dbReference type="PROSITE" id="PS51186"/>
    </source>
</evidence>
<keyword evidence="2 5" id="KW-0963">Cytoplasm</keyword>
<dbReference type="InterPro" id="IPR050680">
    <property type="entry name" value="YpeA/RimI_acetyltransf"/>
</dbReference>
<reference evidence="7" key="1">
    <citation type="submission" date="2022-11" db="EMBL/GenBank/DDBJ databases">
        <title>Parathalassolutuus dongxingensis gen. nov., sp. nov., a novel member of family Oceanospirillaceae isolated from a coastal shrimp pond in Guangxi, China.</title>
        <authorList>
            <person name="Chen H."/>
        </authorList>
    </citation>
    <scope>NUCLEOTIDE SEQUENCE</scope>
    <source>
        <strain evidence="7">G-43</strain>
    </source>
</reference>
<keyword evidence="7" id="KW-0689">Ribosomal protein</keyword>
<keyword evidence="7" id="KW-0687">Ribonucleoprotein</keyword>
<dbReference type="Pfam" id="PF00583">
    <property type="entry name" value="Acetyltransf_1"/>
    <property type="match status" value="1"/>
</dbReference>
<protein>
    <recommendedName>
        <fullName evidence="5">[Ribosomal protein bS18]-alanine N-acetyltransferase</fullName>
        <ecNumber evidence="5">2.3.1.266</ecNumber>
    </recommendedName>
</protein>
<comment type="function">
    <text evidence="5">Acetylates the N-terminal alanine of ribosomal protein bS18.</text>
</comment>
<proteinExistence type="inferred from homology"/>
<comment type="subcellular location">
    <subcellularLocation>
        <location evidence="5">Cytoplasm</location>
    </subcellularLocation>
</comment>
<evidence type="ECO:0000256" key="5">
    <source>
        <dbReference type="RuleBase" id="RU363094"/>
    </source>
</evidence>
<comment type="catalytic activity">
    <reaction evidence="5">
        <text>N-terminal L-alanyl-[ribosomal protein bS18] + acetyl-CoA = N-terminal N(alpha)-acetyl-L-alanyl-[ribosomal protein bS18] + CoA + H(+)</text>
        <dbReference type="Rhea" id="RHEA:43756"/>
        <dbReference type="Rhea" id="RHEA-COMP:10676"/>
        <dbReference type="Rhea" id="RHEA-COMP:10677"/>
        <dbReference type="ChEBI" id="CHEBI:15378"/>
        <dbReference type="ChEBI" id="CHEBI:57287"/>
        <dbReference type="ChEBI" id="CHEBI:57288"/>
        <dbReference type="ChEBI" id="CHEBI:64718"/>
        <dbReference type="ChEBI" id="CHEBI:83683"/>
        <dbReference type="EC" id="2.3.1.266"/>
    </reaction>
</comment>
<dbReference type="GO" id="GO:0008999">
    <property type="term" value="F:protein-N-terminal-alanine acetyltransferase activity"/>
    <property type="evidence" value="ECO:0007669"/>
    <property type="project" value="UniProtKB-EC"/>
</dbReference>
<evidence type="ECO:0000256" key="1">
    <source>
        <dbReference type="ARBA" id="ARBA00005395"/>
    </source>
</evidence>
<dbReference type="PANTHER" id="PTHR43420">
    <property type="entry name" value="ACETYLTRANSFERASE"/>
    <property type="match status" value="1"/>
</dbReference>
<evidence type="ECO:0000256" key="3">
    <source>
        <dbReference type="ARBA" id="ARBA00022679"/>
    </source>
</evidence>
<evidence type="ECO:0000256" key="2">
    <source>
        <dbReference type="ARBA" id="ARBA00022490"/>
    </source>
</evidence>
<dbReference type="Gene3D" id="3.40.630.30">
    <property type="match status" value="1"/>
</dbReference>
<dbReference type="CDD" id="cd04301">
    <property type="entry name" value="NAT_SF"/>
    <property type="match status" value="1"/>
</dbReference>
<dbReference type="NCBIfam" id="TIGR01575">
    <property type="entry name" value="rimI"/>
    <property type="match status" value="1"/>
</dbReference>
<dbReference type="Proteomes" id="UP001150830">
    <property type="component" value="Unassembled WGS sequence"/>
</dbReference>
<dbReference type="PROSITE" id="PS51186">
    <property type="entry name" value="GNAT"/>
    <property type="match status" value="1"/>
</dbReference>
<evidence type="ECO:0000256" key="4">
    <source>
        <dbReference type="ARBA" id="ARBA00023315"/>
    </source>
</evidence>
<accession>A0A9X3EH07</accession>
<keyword evidence="8" id="KW-1185">Reference proteome</keyword>
<organism evidence="7 8">
    <name type="scientific">Parathalassolituus penaei</name>
    <dbReference type="NCBI Taxonomy" id="2997323"/>
    <lineage>
        <taxon>Bacteria</taxon>
        <taxon>Pseudomonadati</taxon>
        <taxon>Pseudomonadota</taxon>
        <taxon>Gammaproteobacteria</taxon>
        <taxon>Oceanospirillales</taxon>
        <taxon>Oceanospirillaceae</taxon>
        <taxon>Parathalassolituus</taxon>
    </lineage>
</organism>
<comment type="similarity">
    <text evidence="1 5">Belongs to the acetyltransferase family. RimI subfamily.</text>
</comment>
<dbReference type="RefSeq" id="WP_283172389.1">
    <property type="nucleotide sequence ID" value="NZ_JAPNOA010000016.1"/>
</dbReference>
<comment type="caution">
    <text evidence="7">The sequence shown here is derived from an EMBL/GenBank/DDBJ whole genome shotgun (WGS) entry which is preliminary data.</text>
</comment>
<evidence type="ECO:0000313" key="8">
    <source>
        <dbReference type="Proteomes" id="UP001150830"/>
    </source>
</evidence>
<evidence type="ECO:0000313" key="7">
    <source>
        <dbReference type="EMBL" id="MCY0964171.1"/>
    </source>
</evidence>
<dbReference type="GO" id="GO:0005840">
    <property type="term" value="C:ribosome"/>
    <property type="evidence" value="ECO:0007669"/>
    <property type="project" value="UniProtKB-KW"/>
</dbReference>
<sequence length="149" mass="16656">MTAIIRAALADDLHTLLAIENASQSHPWSGPVMARYLKHPDNIWILEKAGKAVGFAVVTQVVGEAELLDIVVHPDCQGLGLGHQLLEFVLELVRKGGCERIFLEVRRSNLGAIHLYEKMGFCQVGMRRDYYPTARGREDALLYCQELLD</sequence>
<feature type="domain" description="N-acetyltransferase" evidence="6">
    <location>
        <begin position="3"/>
        <end position="148"/>
    </location>
</feature>
<dbReference type="EMBL" id="JAPNOA010000016">
    <property type="protein sequence ID" value="MCY0964171.1"/>
    <property type="molecule type" value="Genomic_DNA"/>
</dbReference>
<keyword evidence="3 7" id="KW-0808">Transferase</keyword>
<dbReference type="SUPFAM" id="SSF55729">
    <property type="entry name" value="Acyl-CoA N-acyltransferases (Nat)"/>
    <property type="match status" value="1"/>
</dbReference>
<dbReference type="AlphaFoldDB" id="A0A9X3EH07"/>
<dbReference type="GO" id="GO:0005737">
    <property type="term" value="C:cytoplasm"/>
    <property type="evidence" value="ECO:0007669"/>
    <property type="project" value="UniProtKB-SubCell"/>
</dbReference>
<name>A0A9X3EH07_9GAMM</name>
<dbReference type="PANTHER" id="PTHR43420:SF44">
    <property type="entry name" value="ACETYLTRANSFERASE YPEA"/>
    <property type="match status" value="1"/>
</dbReference>